<dbReference type="AlphaFoldDB" id="A0A368EZZ5"/>
<evidence type="ECO:0000313" key="1">
    <source>
        <dbReference type="EMBL" id="RCN25401.1"/>
    </source>
</evidence>
<sequence>MYKRKDNTSFRTGDFPMFCREHSNLLRVHCGEMFRRRTRRRGVLSGAHGVQKLVHTI</sequence>
<comment type="caution">
    <text evidence="1">The sequence shown here is derived from an EMBL/GenBank/DDBJ whole genome shotgun (WGS) entry which is preliminary data.</text>
</comment>
<gene>
    <name evidence="1" type="ORF">ANCCAN_28887</name>
</gene>
<name>A0A368EZZ5_ANCCA</name>
<dbReference type="EMBL" id="JOJR01012039">
    <property type="protein sequence ID" value="RCN25401.1"/>
    <property type="molecule type" value="Genomic_DNA"/>
</dbReference>
<proteinExistence type="predicted"/>
<keyword evidence="2" id="KW-1185">Reference proteome</keyword>
<organism evidence="1 2">
    <name type="scientific">Ancylostoma caninum</name>
    <name type="common">Dog hookworm</name>
    <dbReference type="NCBI Taxonomy" id="29170"/>
    <lineage>
        <taxon>Eukaryota</taxon>
        <taxon>Metazoa</taxon>
        <taxon>Ecdysozoa</taxon>
        <taxon>Nematoda</taxon>
        <taxon>Chromadorea</taxon>
        <taxon>Rhabditida</taxon>
        <taxon>Rhabditina</taxon>
        <taxon>Rhabditomorpha</taxon>
        <taxon>Strongyloidea</taxon>
        <taxon>Ancylostomatidae</taxon>
        <taxon>Ancylostomatinae</taxon>
        <taxon>Ancylostoma</taxon>
    </lineage>
</organism>
<reference evidence="1 2" key="1">
    <citation type="submission" date="2014-10" db="EMBL/GenBank/DDBJ databases">
        <title>Draft genome of the hookworm Ancylostoma caninum.</title>
        <authorList>
            <person name="Mitreva M."/>
        </authorList>
    </citation>
    <scope>NUCLEOTIDE SEQUENCE [LARGE SCALE GENOMIC DNA]</scope>
    <source>
        <strain evidence="1 2">Baltimore</strain>
    </source>
</reference>
<dbReference type="Proteomes" id="UP000252519">
    <property type="component" value="Unassembled WGS sequence"/>
</dbReference>
<accession>A0A368EZZ5</accession>
<protein>
    <submittedName>
        <fullName evidence="1">Uncharacterized protein</fullName>
    </submittedName>
</protein>
<evidence type="ECO:0000313" key="2">
    <source>
        <dbReference type="Proteomes" id="UP000252519"/>
    </source>
</evidence>